<keyword evidence="4 9" id="KW-0808">Transferase</keyword>
<keyword evidence="3 9" id="KW-1003">Cell membrane</keyword>
<protein>
    <submittedName>
        <fullName evidence="11">MBOAT family protein</fullName>
    </submittedName>
</protein>
<evidence type="ECO:0000256" key="3">
    <source>
        <dbReference type="ARBA" id="ARBA00022475"/>
    </source>
</evidence>
<dbReference type="InterPro" id="IPR024194">
    <property type="entry name" value="Ac/AlaTfrase_AlgI/DltB"/>
</dbReference>
<evidence type="ECO:0000256" key="9">
    <source>
        <dbReference type="PIRNR" id="PIRNR016636"/>
    </source>
</evidence>
<feature type="transmembrane region" description="Helical" evidence="10">
    <location>
        <begin position="314"/>
        <end position="338"/>
    </location>
</feature>
<dbReference type="Pfam" id="PF03062">
    <property type="entry name" value="MBOAT"/>
    <property type="match status" value="1"/>
</dbReference>
<dbReference type="InterPro" id="IPR028362">
    <property type="entry name" value="AlgI"/>
</dbReference>
<keyword evidence="7 9" id="KW-0472">Membrane</keyword>
<proteinExistence type="inferred from homology"/>
<feature type="transmembrane region" description="Helical" evidence="10">
    <location>
        <begin position="404"/>
        <end position="422"/>
    </location>
</feature>
<feature type="transmembrane region" description="Helical" evidence="10">
    <location>
        <begin position="442"/>
        <end position="461"/>
    </location>
</feature>
<dbReference type="AlphaFoldDB" id="A0A8J7CKH3"/>
<feature type="transmembrane region" description="Helical" evidence="10">
    <location>
        <begin position="119"/>
        <end position="143"/>
    </location>
</feature>
<evidence type="ECO:0000313" key="11">
    <source>
        <dbReference type="EMBL" id="MBD3867183.1"/>
    </source>
</evidence>
<feature type="transmembrane region" description="Helical" evidence="10">
    <location>
        <begin position="12"/>
        <end position="41"/>
    </location>
</feature>
<dbReference type="PIRSF" id="PIRSF500217">
    <property type="entry name" value="AlgI"/>
    <property type="match status" value="1"/>
</dbReference>
<feature type="transmembrane region" description="Helical" evidence="10">
    <location>
        <begin position="78"/>
        <end position="99"/>
    </location>
</feature>
<keyword evidence="6 10" id="KW-1133">Transmembrane helix</keyword>
<feature type="transmembrane region" description="Helical" evidence="10">
    <location>
        <begin position="366"/>
        <end position="383"/>
    </location>
</feature>
<feature type="transmembrane region" description="Helical" evidence="10">
    <location>
        <begin position="194"/>
        <end position="213"/>
    </location>
</feature>
<dbReference type="Proteomes" id="UP000648239">
    <property type="component" value="Unassembled WGS sequence"/>
</dbReference>
<name>A0A8J7CKH3_9BACT</name>
<dbReference type="InterPro" id="IPR004299">
    <property type="entry name" value="MBOAT_fam"/>
</dbReference>
<comment type="subcellular location">
    <subcellularLocation>
        <location evidence="1">Cell membrane</location>
        <topology evidence="1">Multi-pass membrane protein</topology>
    </subcellularLocation>
</comment>
<keyword evidence="5 10" id="KW-0812">Transmembrane</keyword>
<accession>A0A8J7CKH3</accession>
<evidence type="ECO:0000256" key="7">
    <source>
        <dbReference type="ARBA" id="ARBA00023136"/>
    </source>
</evidence>
<dbReference type="EMBL" id="JACXWD010000007">
    <property type="protein sequence ID" value="MBD3867183.1"/>
    <property type="molecule type" value="Genomic_DNA"/>
</dbReference>
<evidence type="ECO:0000256" key="8">
    <source>
        <dbReference type="ARBA" id="ARBA00023315"/>
    </source>
</evidence>
<evidence type="ECO:0000256" key="10">
    <source>
        <dbReference type="SAM" id="Phobius"/>
    </source>
</evidence>
<evidence type="ECO:0000256" key="5">
    <source>
        <dbReference type="ARBA" id="ARBA00022692"/>
    </source>
</evidence>
<gene>
    <name evidence="11" type="ORF">IFK94_03575</name>
</gene>
<dbReference type="GO" id="GO:0016746">
    <property type="term" value="F:acyltransferase activity"/>
    <property type="evidence" value="ECO:0007669"/>
    <property type="project" value="UniProtKB-KW"/>
</dbReference>
<dbReference type="GO" id="GO:0005886">
    <property type="term" value="C:plasma membrane"/>
    <property type="evidence" value="ECO:0007669"/>
    <property type="project" value="UniProtKB-SubCell"/>
</dbReference>
<evidence type="ECO:0000256" key="4">
    <source>
        <dbReference type="ARBA" id="ARBA00022679"/>
    </source>
</evidence>
<organism evidence="11 12">
    <name type="scientific">Candidatus Polarisedimenticola svalbardensis</name>
    <dbReference type="NCBI Taxonomy" id="2886004"/>
    <lineage>
        <taxon>Bacteria</taxon>
        <taxon>Pseudomonadati</taxon>
        <taxon>Acidobacteriota</taxon>
        <taxon>Candidatus Polarisedimenticolia</taxon>
        <taxon>Candidatus Polarisedimenticolales</taxon>
        <taxon>Candidatus Polarisedimenticolaceae</taxon>
        <taxon>Candidatus Polarisedimenticola</taxon>
    </lineage>
</organism>
<dbReference type="PANTHER" id="PTHR13285">
    <property type="entry name" value="ACYLTRANSFERASE"/>
    <property type="match status" value="1"/>
</dbReference>
<evidence type="ECO:0000313" key="12">
    <source>
        <dbReference type="Proteomes" id="UP000648239"/>
    </source>
</evidence>
<dbReference type="GO" id="GO:0042121">
    <property type="term" value="P:alginic acid biosynthetic process"/>
    <property type="evidence" value="ECO:0007669"/>
    <property type="project" value="InterPro"/>
</dbReference>
<reference evidence="11 12" key="1">
    <citation type="submission" date="2020-08" db="EMBL/GenBank/DDBJ databases">
        <title>Acidobacteriota in marine sediments use diverse sulfur dissimilation pathways.</title>
        <authorList>
            <person name="Wasmund K."/>
        </authorList>
    </citation>
    <scope>NUCLEOTIDE SEQUENCE [LARGE SCALE GENOMIC DNA]</scope>
    <source>
        <strain evidence="11">MAG AM4</strain>
    </source>
</reference>
<dbReference type="PANTHER" id="PTHR13285:SF23">
    <property type="entry name" value="TEICHOIC ACID D-ALANYLTRANSFERASE"/>
    <property type="match status" value="1"/>
</dbReference>
<comment type="caution">
    <text evidence="11">The sequence shown here is derived from an EMBL/GenBank/DDBJ whole genome shotgun (WGS) entry which is preliminary data.</text>
</comment>
<evidence type="ECO:0000256" key="1">
    <source>
        <dbReference type="ARBA" id="ARBA00004651"/>
    </source>
</evidence>
<dbReference type="PIRSF" id="PIRSF016636">
    <property type="entry name" value="AlgI_DltB"/>
    <property type="match status" value="1"/>
</dbReference>
<keyword evidence="8 9" id="KW-0012">Acyltransferase</keyword>
<feature type="transmembrane region" description="Helical" evidence="10">
    <location>
        <begin position="155"/>
        <end position="174"/>
    </location>
</feature>
<sequence>MLFNSFEYFVFYLAALALCWTLVGFPKLRIWILLLASYYFYVSNNHWLIVLILISTQIDYIAGIRIDSSRSPATRRWFLLLSVATNLGILGFFKYYGFFAETVVDLAAVVGLRLSWTDLNIILPVGISFYTFQSMSYTIDVYRRHIPAERSWSRFAFYVAYFPQLIAGPIMRASHFLPQVPKKPAMTPARFESALVLIVMGLIKKIVLGDLLGRYADPMFNSPEGASAFQAWLGLYAFTFQIYFDFSGYSDIAIGCSSLMGYDLPDNFRRPYMAVSFSDFWKRWHISLSSWLRDYLYIPLGGNRMKTRFGTYRNLMLTMLLGGLWHGAAWHFVLWGFLHGGYLAVEKMVGSAAVTTASYRSRGSLFLKRIMVFHAVVLTWLVFRCEDMTALGHYLTALIRFEPVDRVTVGMLACAGVILFGWAAQWINEIASIPERFQATPVVLKGAIYAAAVVLIMVFNLDGPRPFIYFRF</sequence>
<evidence type="ECO:0000256" key="2">
    <source>
        <dbReference type="ARBA" id="ARBA00010323"/>
    </source>
</evidence>
<evidence type="ECO:0000256" key="6">
    <source>
        <dbReference type="ARBA" id="ARBA00022989"/>
    </source>
</evidence>
<comment type="similarity">
    <text evidence="2 9">Belongs to the membrane-bound acyltransferase family.</text>
</comment>
<dbReference type="InterPro" id="IPR051085">
    <property type="entry name" value="MB_O-acyltransferase"/>
</dbReference>